<dbReference type="EMBL" id="MNBE01000124">
    <property type="protein sequence ID" value="OKP13780.1"/>
    <property type="molecule type" value="Genomic_DNA"/>
</dbReference>
<gene>
    <name evidence="2" type="ORF">PENSUB_511</name>
</gene>
<dbReference type="Proteomes" id="UP000186955">
    <property type="component" value="Unassembled WGS sequence"/>
</dbReference>
<dbReference type="GO" id="GO:0016747">
    <property type="term" value="F:acyltransferase activity, transferring groups other than amino-acyl groups"/>
    <property type="evidence" value="ECO:0007669"/>
    <property type="project" value="InterPro"/>
</dbReference>
<accession>A0A1Q5UMT8</accession>
<dbReference type="PROSITE" id="PS51186">
    <property type="entry name" value="GNAT"/>
    <property type="match status" value="1"/>
</dbReference>
<feature type="domain" description="N-acetyltransferase" evidence="1">
    <location>
        <begin position="40"/>
        <end position="199"/>
    </location>
</feature>
<dbReference type="PANTHER" id="PTHR43415:SF3">
    <property type="entry name" value="GNAT-FAMILY ACETYLTRANSFERASE"/>
    <property type="match status" value="1"/>
</dbReference>
<dbReference type="Gene3D" id="3.40.630.30">
    <property type="match status" value="1"/>
</dbReference>
<keyword evidence="3" id="KW-1185">Reference proteome</keyword>
<dbReference type="InterPro" id="IPR016181">
    <property type="entry name" value="Acyl_CoA_acyltransferase"/>
</dbReference>
<dbReference type="InterPro" id="IPR000182">
    <property type="entry name" value="GNAT_dom"/>
</dbReference>
<dbReference type="Pfam" id="PF13302">
    <property type="entry name" value="Acetyltransf_3"/>
    <property type="match status" value="1"/>
</dbReference>
<evidence type="ECO:0000313" key="2">
    <source>
        <dbReference type="EMBL" id="OKP13780.1"/>
    </source>
</evidence>
<dbReference type="AlphaFoldDB" id="A0A1Q5UMT8"/>
<dbReference type="CDD" id="cd04301">
    <property type="entry name" value="NAT_SF"/>
    <property type="match status" value="1"/>
</dbReference>
<evidence type="ECO:0000313" key="3">
    <source>
        <dbReference type="Proteomes" id="UP000186955"/>
    </source>
</evidence>
<evidence type="ECO:0000259" key="1">
    <source>
        <dbReference type="PROSITE" id="PS51186"/>
    </source>
</evidence>
<name>A0A1Q5UMT8_9EURO</name>
<comment type="caution">
    <text evidence="2">The sequence shown here is derived from an EMBL/GenBank/DDBJ whole genome shotgun (WGS) entry which is preliminary data.</text>
</comment>
<protein>
    <recommendedName>
        <fullName evidence="1">N-acetyltransferase domain-containing protein</fullName>
    </recommendedName>
</protein>
<reference evidence="2 3" key="1">
    <citation type="submission" date="2016-10" db="EMBL/GenBank/DDBJ databases">
        <title>Genome sequence of the ascomycete fungus Penicillium subrubescens.</title>
        <authorList>
            <person name="De Vries R.P."/>
            <person name="Peng M."/>
            <person name="Dilokpimol A."/>
            <person name="Hilden K."/>
            <person name="Makela M.R."/>
            <person name="Grigoriev I."/>
            <person name="Riley R."/>
            <person name="Granchi Z."/>
        </authorList>
    </citation>
    <scope>NUCLEOTIDE SEQUENCE [LARGE SCALE GENOMIC DNA]</scope>
    <source>
        <strain evidence="2 3">CBS 132785</strain>
    </source>
</reference>
<proteinExistence type="predicted"/>
<organism evidence="2 3">
    <name type="scientific">Penicillium subrubescens</name>
    <dbReference type="NCBI Taxonomy" id="1316194"/>
    <lineage>
        <taxon>Eukaryota</taxon>
        <taxon>Fungi</taxon>
        <taxon>Dikarya</taxon>
        <taxon>Ascomycota</taxon>
        <taxon>Pezizomycotina</taxon>
        <taxon>Eurotiomycetes</taxon>
        <taxon>Eurotiomycetidae</taxon>
        <taxon>Eurotiales</taxon>
        <taxon>Aspergillaceae</taxon>
        <taxon>Penicillium</taxon>
    </lineage>
</organism>
<dbReference type="SUPFAM" id="SSF55729">
    <property type="entry name" value="Acyl-CoA N-acyltransferases (Nat)"/>
    <property type="match status" value="1"/>
</dbReference>
<sequence>MTLIPNPDGLLHFTSERLLYRAAENTDSDKEFIQRLLNDPTIQTMSTGRLKGPLFQKYAEDFIKSMQDSLLGLIICLPPSSEMVSSSAGGKEQNPVPIGHLGIFYTQPPGREHHRCAMLGISLADGFRGKGYGGEAINWALDWAFQHVGLHRISICAFSFNFNALKLYKNLGFVEEGREREALYHLRTWHDLVMFGMLEHEWEALRGIK</sequence>
<dbReference type="STRING" id="1316194.A0A1Q5UMT8"/>
<dbReference type="PANTHER" id="PTHR43415">
    <property type="entry name" value="SPERMIDINE N(1)-ACETYLTRANSFERASE"/>
    <property type="match status" value="1"/>
</dbReference>